<dbReference type="InterPro" id="IPR011989">
    <property type="entry name" value="ARM-like"/>
</dbReference>
<keyword evidence="7" id="KW-1185">Reference proteome</keyword>
<reference evidence="6" key="1">
    <citation type="submission" date="2021-09" db="EMBL/GenBank/DDBJ databases">
        <authorList>
            <consortium name="AG Swart"/>
            <person name="Singh M."/>
            <person name="Singh A."/>
            <person name="Seah K."/>
            <person name="Emmerich C."/>
        </authorList>
    </citation>
    <scope>NUCLEOTIDE SEQUENCE</scope>
    <source>
        <strain evidence="6">ATCC30299</strain>
    </source>
</reference>
<dbReference type="Proteomes" id="UP001162131">
    <property type="component" value="Unassembled WGS sequence"/>
</dbReference>
<protein>
    <recommendedName>
        <fullName evidence="5">Vacuolar protein 14 C-terminal Fig4-binding domain-containing protein</fullName>
    </recommendedName>
</protein>
<name>A0AAU9JUA2_9CILI</name>
<dbReference type="AlphaFoldDB" id="A0AAU9JUA2"/>
<dbReference type="Pfam" id="PF12755">
    <property type="entry name" value="Vac14_Fab1_bd"/>
    <property type="match status" value="1"/>
</dbReference>
<dbReference type="EMBL" id="CAJZBQ010000048">
    <property type="protein sequence ID" value="CAG9329568.1"/>
    <property type="molecule type" value="Genomic_DNA"/>
</dbReference>
<evidence type="ECO:0000256" key="4">
    <source>
        <dbReference type="ARBA" id="ARBA00023136"/>
    </source>
</evidence>
<feature type="domain" description="Vacuolar protein 14 C-terminal Fig4-binding" evidence="5">
    <location>
        <begin position="488"/>
        <end position="666"/>
    </location>
</feature>
<dbReference type="SUPFAM" id="SSF48371">
    <property type="entry name" value="ARM repeat"/>
    <property type="match status" value="1"/>
</dbReference>
<evidence type="ECO:0000259" key="5">
    <source>
        <dbReference type="Pfam" id="PF11916"/>
    </source>
</evidence>
<comment type="similarity">
    <text evidence="2">Belongs to the VAC14 family.</text>
</comment>
<accession>A0AAU9JUA2</accession>
<sequence>MSDTCFLPFTFTLILTMEYRNERSQSEFSTNSYNQRLTYTTQLNDDLKRDLPNFVLRDLIDKNYEKRKQAGHELQKIFKQQVDSSNFASIKSAIEFFRQEYLNSINDVFRKAGLMAYSAIASSLAADKEADTYIPDLIGPVIWCCRDSDSKVRYYAIESMYNIVKVCRQKVLPLFSDVFKSMIDLFADVDLEVKRAAEKLDSLLKTILVECEADSSVFNSDKFMGVMSEMVSGAGNPNVQQMLVSWLGVLDSIPNFNLLEYLSNFIEGLFMMLKSHIKEVQQAVYNFLKDVLEEIKQQISQGDVAFSCFVIEAMVKMVKDENTVVRSEAITWIYELLEKGKNSLVQQFPNALKAVLQCLSDSENFIVEKGEKTNSKLMELCKFFNSESGPSLNFDGLVSVLVSKIDHQSKRTRIAVLEWIITLQTISNESIESSLDILMDTLPSRLLDPEESIINQALLILCKIARYKGYFNLVMSCILRLFSEKMSLMETNGSTIVKTICIELGTETVYRSFAELLCEDANKEFTIKMVEVLSDLLLTDQEFEIPREKLKHCLETEDSNCIEFFEILFKTWSVNPGSTLTLALLVQAYKLAYEMLHILSLCNIDPSLLKQLARLVQLLDSPIFVHLRMQMLEYYKHPFLLRALYAILMFLPPSRAYQTLQHRLEDISALHRNYPQQDEEKLTKTRLLKYDALIKRFQDVNLPAHRKDLMTKVNAEETNI</sequence>
<evidence type="ECO:0000256" key="2">
    <source>
        <dbReference type="ARBA" id="ARBA00010225"/>
    </source>
</evidence>
<keyword evidence="4" id="KW-0472">Membrane</keyword>
<dbReference type="Gene3D" id="1.25.10.10">
    <property type="entry name" value="Leucine-rich Repeat Variant"/>
    <property type="match status" value="3"/>
</dbReference>
<evidence type="ECO:0000313" key="6">
    <source>
        <dbReference type="EMBL" id="CAG9329568.1"/>
    </source>
</evidence>
<gene>
    <name evidence="6" type="ORF">BSTOLATCC_MIC49200</name>
</gene>
<evidence type="ECO:0000256" key="3">
    <source>
        <dbReference type="ARBA" id="ARBA00022737"/>
    </source>
</evidence>
<dbReference type="PANTHER" id="PTHR16023">
    <property type="entry name" value="TAX1 BINDING PROTEIN-RELATED"/>
    <property type="match status" value="1"/>
</dbReference>
<dbReference type="PANTHER" id="PTHR16023:SF0">
    <property type="entry name" value="PROTEIN VAC14 HOMOLOG"/>
    <property type="match status" value="1"/>
</dbReference>
<dbReference type="GO" id="GO:0006661">
    <property type="term" value="P:phosphatidylinositol biosynthetic process"/>
    <property type="evidence" value="ECO:0007669"/>
    <property type="project" value="InterPro"/>
</dbReference>
<comment type="caution">
    <text evidence="6">The sequence shown here is derived from an EMBL/GenBank/DDBJ whole genome shotgun (WGS) entry which is preliminary data.</text>
</comment>
<proteinExistence type="inferred from homology"/>
<keyword evidence="3" id="KW-0677">Repeat</keyword>
<comment type="subcellular location">
    <subcellularLocation>
        <location evidence="1">Endomembrane system</location>
    </subcellularLocation>
</comment>
<evidence type="ECO:0000313" key="7">
    <source>
        <dbReference type="Proteomes" id="UP001162131"/>
    </source>
</evidence>
<dbReference type="InterPro" id="IPR021841">
    <property type="entry name" value="VAC14_Fig4p-bd"/>
</dbReference>
<dbReference type="GO" id="GO:0070772">
    <property type="term" value="C:PAS complex"/>
    <property type="evidence" value="ECO:0007669"/>
    <property type="project" value="InterPro"/>
</dbReference>
<evidence type="ECO:0000256" key="1">
    <source>
        <dbReference type="ARBA" id="ARBA00004308"/>
    </source>
</evidence>
<dbReference type="InterPro" id="IPR026825">
    <property type="entry name" value="Vac14"/>
</dbReference>
<dbReference type="GO" id="GO:0010008">
    <property type="term" value="C:endosome membrane"/>
    <property type="evidence" value="ECO:0007669"/>
    <property type="project" value="TreeGrafter"/>
</dbReference>
<organism evidence="6 7">
    <name type="scientific">Blepharisma stoltei</name>
    <dbReference type="NCBI Taxonomy" id="1481888"/>
    <lineage>
        <taxon>Eukaryota</taxon>
        <taxon>Sar</taxon>
        <taxon>Alveolata</taxon>
        <taxon>Ciliophora</taxon>
        <taxon>Postciliodesmatophora</taxon>
        <taxon>Heterotrichea</taxon>
        <taxon>Heterotrichida</taxon>
        <taxon>Blepharismidae</taxon>
        <taxon>Blepharisma</taxon>
    </lineage>
</organism>
<dbReference type="Pfam" id="PF11916">
    <property type="entry name" value="Vac14_Fig4_bd"/>
    <property type="match status" value="1"/>
</dbReference>
<dbReference type="InterPro" id="IPR016024">
    <property type="entry name" value="ARM-type_fold"/>
</dbReference>